<feature type="transmembrane region" description="Helical" evidence="7">
    <location>
        <begin position="67"/>
        <end position="88"/>
    </location>
</feature>
<comment type="similarity">
    <text evidence="2">Belongs to the jagunal family.</text>
</comment>
<keyword evidence="6 7" id="KW-0472">Membrane</keyword>
<evidence type="ECO:0000256" key="1">
    <source>
        <dbReference type="ARBA" id="ARBA00004477"/>
    </source>
</evidence>
<dbReference type="GO" id="GO:0005789">
    <property type="term" value="C:endoplasmic reticulum membrane"/>
    <property type="evidence" value="ECO:0007669"/>
    <property type="project" value="UniProtKB-SubCell"/>
</dbReference>
<keyword evidence="5 7" id="KW-1133">Transmembrane helix</keyword>
<evidence type="ECO:0000313" key="8">
    <source>
        <dbReference type="EMBL" id="CAE0012842.1"/>
    </source>
</evidence>
<evidence type="ECO:0000256" key="2">
    <source>
        <dbReference type="ARBA" id="ARBA00008462"/>
    </source>
</evidence>
<protein>
    <submittedName>
        <fullName evidence="8">Uncharacterized protein</fullName>
    </submittedName>
</protein>
<feature type="transmembrane region" description="Helical" evidence="7">
    <location>
        <begin position="100"/>
        <end position="120"/>
    </location>
</feature>
<dbReference type="GO" id="GO:0016192">
    <property type="term" value="P:vesicle-mediated transport"/>
    <property type="evidence" value="ECO:0007669"/>
    <property type="project" value="TreeGrafter"/>
</dbReference>
<evidence type="ECO:0000256" key="5">
    <source>
        <dbReference type="ARBA" id="ARBA00022989"/>
    </source>
</evidence>
<organism evidence="8">
    <name type="scientific">Chloropicon laureae</name>
    <dbReference type="NCBI Taxonomy" id="464258"/>
    <lineage>
        <taxon>Eukaryota</taxon>
        <taxon>Viridiplantae</taxon>
        <taxon>Chlorophyta</taxon>
        <taxon>Chloropicophyceae</taxon>
        <taxon>Chloropicales</taxon>
        <taxon>Chloropicaceae</taxon>
        <taxon>Chloropicon</taxon>
    </lineage>
</organism>
<dbReference type="InterPro" id="IPR009787">
    <property type="entry name" value="Jagunal"/>
</dbReference>
<name>A0A7S2YYS9_9CHLO</name>
<evidence type="ECO:0000256" key="4">
    <source>
        <dbReference type="ARBA" id="ARBA00022824"/>
    </source>
</evidence>
<dbReference type="PANTHER" id="PTHR20955:SF1">
    <property type="entry name" value="PROTEIN JAGUNAL HOMOLOG 1"/>
    <property type="match status" value="1"/>
</dbReference>
<feature type="transmembrane region" description="Helical" evidence="7">
    <location>
        <begin position="39"/>
        <end position="61"/>
    </location>
</feature>
<dbReference type="EMBL" id="HBHU01002780">
    <property type="protein sequence ID" value="CAE0012842.1"/>
    <property type="molecule type" value="Transcribed_RNA"/>
</dbReference>
<evidence type="ECO:0000256" key="3">
    <source>
        <dbReference type="ARBA" id="ARBA00022692"/>
    </source>
</evidence>
<evidence type="ECO:0000256" key="6">
    <source>
        <dbReference type="ARBA" id="ARBA00023136"/>
    </source>
</evidence>
<feature type="transmembrane region" description="Helical" evidence="7">
    <location>
        <begin position="166"/>
        <end position="183"/>
    </location>
</feature>
<keyword evidence="3 7" id="KW-0812">Transmembrane</keyword>
<dbReference type="GO" id="GO:0007029">
    <property type="term" value="P:endoplasmic reticulum organization"/>
    <property type="evidence" value="ECO:0007669"/>
    <property type="project" value="InterPro"/>
</dbReference>
<dbReference type="AlphaFoldDB" id="A0A7S2YYS9"/>
<sequence>MASRRGQRPTGTDGSDHQYRMVVEKKYHKVADTKKRLRTLIALQALYYGCFIAWNCGIPLTEGQRPAPVVGVMPAVGFLALIAGRKGVGYGNERSNGTALLGYAFLSAVGFALALGNAFIMQTRVHYAESYPARFGTAMQQKFGVDQSLMQAVGTMLEGCLHTSGFLLQALGAYLAISLKSLAQTKRQ</sequence>
<evidence type="ECO:0000256" key="7">
    <source>
        <dbReference type="SAM" id="Phobius"/>
    </source>
</evidence>
<dbReference type="PANTHER" id="PTHR20955">
    <property type="entry name" value="PROTEIN JAGUNAL HOMOLOG 1"/>
    <property type="match status" value="1"/>
</dbReference>
<accession>A0A7S2YYS9</accession>
<keyword evidence="4" id="KW-0256">Endoplasmic reticulum</keyword>
<proteinExistence type="inferred from homology"/>
<comment type="subcellular location">
    <subcellularLocation>
        <location evidence="1">Endoplasmic reticulum membrane</location>
        <topology evidence="1">Multi-pass membrane protein</topology>
    </subcellularLocation>
</comment>
<dbReference type="Pfam" id="PF07086">
    <property type="entry name" value="Jagunal"/>
    <property type="match status" value="1"/>
</dbReference>
<reference evidence="8" key="1">
    <citation type="submission" date="2021-01" db="EMBL/GenBank/DDBJ databases">
        <authorList>
            <person name="Corre E."/>
            <person name="Pelletier E."/>
            <person name="Niang G."/>
            <person name="Scheremetjew M."/>
            <person name="Finn R."/>
            <person name="Kale V."/>
            <person name="Holt S."/>
            <person name="Cochrane G."/>
            <person name="Meng A."/>
            <person name="Brown T."/>
            <person name="Cohen L."/>
        </authorList>
    </citation>
    <scope>NUCLEOTIDE SEQUENCE</scope>
    <source>
        <strain evidence="8">RCC856</strain>
    </source>
</reference>
<gene>
    <name evidence="8" type="ORF">CLAU1311_LOCUS1832</name>
</gene>